<feature type="transmembrane region" description="Helical" evidence="6">
    <location>
        <begin position="545"/>
        <end position="572"/>
    </location>
</feature>
<feature type="domain" description="ABC3 transporter permease C-terminal" evidence="7">
    <location>
        <begin position="62"/>
        <end position="178"/>
    </location>
</feature>
<protein>
    <submittedName>
        <fullName evidence="8">ABC transporter permease</fullName>
    </submittedName>
</protein>
<feature type="transmembrane region" description="Helical" evidence="6">
    <location>
        <begin position="16"/>
        <end position="34"/>
    </location>
</feature>
<gene>
    <name evidence="8" type="ORF">G7081_06630</name>
</gene>
<keyword evidence="5 6" id="KW-0472">Membrane</keyword>
<feature type="transmembrane region" description="Helical" evidence="6">
    <location>
        <begin position="490"/>
        <end position="514"/>
    </location>
</feature>
<keyword evidence="9" id="KW-1185">Reference proteome</keyword>
<evidence type="ECO:0000256" key="6">
    <source>
        <dbReference type="PIRNR" id="PIRNR018968"/>
    </source>
</evidence>
<evidence type="ECO:0000256" key="3">
    <source>
        <dbReference type="ARBA" id="ARBA00022692"/>
    </source>
</evidence>
<dbReference type="KEGG" id="vah:G7081_06630"/>
<keyword evidence="2 6" id="KW-1003">Cell membrane</keyword>
<feature type="transmembrane region" description="Helical" evidence="6">
    <location>
        <begin position="149"/>
        <end position="174"/>
    </location>
</feature>
<name>A0A6G8AP92_9ENTE</name>
<dbReference type="Pfam" id="PF02687">
    <property type="entry name" value="FtsX"/>
    <property type="match status" value="1"/>
</dbReference>
<feature type="transmembrane region" description="Helical" evidence="6">
    <location>
        <begin position="232"/>
        <end position="256"/>
    </location>
</feature>
<dbReference type="PANTHER" id="PTHR46795">
    <property type="entry name" value="ABC TRANSPORTER PERMEASE-RELATED-RELATED"/>
    <property type="match status" value="1"/>
</dbReference>
<feature type="transmembrane region" description="Helical" evidence="6">
    <location>
        <begin position="202"/>
        <end position="220"/>
    </location>
</feature>
<evidence type="ECO:0000313" key="9">
    <source>
        <dbReference type="Proteomes" id="UP000500890"/>
    </source>
</evidence>
<sequence length="609" mass="68658">MMLKLSLTNVKKRWQDYLVLMMGLIISVAIFYMFQTVSLNTEFLKDNIPSVQMVSFVFQFGAILLGIITVVYIMYANSFLLSMRKKEYGMYMLLGAKKRKISQMIAIETIFIGLVSMFVGVILGTLLAIGVGGYLTKAIDLPSQTYVPFVPMAIIVTVIFFGILFVITTIMNVLKFKRSKTLELLYSEATSERKKKQPVKTLVKFILSLVLLAIGYYAMAKITTLQLVAVPLAIFTITPGTFLFFSAVFPTVVEAMKNWKWFSQRKLKMFTLSQLSFKASSLTKVLGLVTMLLALSLGAVTVGQSFGNFLNSAMKLNPNDAVSYNPTAEIKAEMAKIDAKESFVYHVKATDDGITYREDEVKAHPLLTPAQDVTTTIDFNKELLEFSDFKLNQPYTYGNDSFEVMQAFSQLNNPYEQGQPTQYLVVSESDFDRLEGETIVVNIVRAADFKGELSHLKAIEKLEKGRTDTSDYSISKYQMYQEINSMSSGFMFMGFFLGIAFLAMLASCLMFKILSGAYQDVSRYKMLDKMGVRRSLLSRSVNKEILIVFGVPAIVGVVHVLFGLKMFSIFLGDPYKHIAMPFILFGVIYFAYYLVTVILYKRIVLPKKV</sequence>
<feature type="transmembrane region" description="Helical" evidence="6">
    <location>
        <begin position="578"/>
        <end position="600"/>
    </location>
</feature>
<feature type="transmembrane region" description="Helical" evidence="6">
    <location>
        <begin position="285"/>
        <end position="306"/>
    </location>
</feature>
<comment type="subcellular location">
    <subcellularLocation>
        <location evidence="1 6">Cell membrane</location>
        <topology evidence="1 6">Multi-pass membrane protein</topology>
    </subcellularLocation>
</comment>
<dbReference type="InterPro" id="IPR027022">
    <property type="entry name" value="ABC_permease_BceB-typ"/>
</dbReference>
<reference evidence="8 9" key="1">
    <citation type="submission" date="2020-03" db="EMBL/GenBank/DDBJ databases">
        <title>Vagococcus sp. nov., isolated from beetles.</title>
        <authorList>
            <person name="Hyun D.-W."/>
            <person name="Bae J.-W."/>
        </authorList>
    </citation>
    <scope>NUCLEOTIDE SEQUENCE [LARGE SCALE GENOMIC DNA]</scope>
    <source>
        <strain evidence="8 9">HDW17A</strain>
    </source>
</reference>
<dbReference type="GO" id="GO:0055085">
    <property type="term" value="P:transmembrane transport"/>
    <property type="evidence" value="ECO:0007669"/>
    <property type="project" value="UniProtKB-UniRule"/>
</dbReference>
<dbReference type="EMBL" id="CP049886">
    <property type="protein sequence ID" value="QIL46762.1"/>
    <property type="molecule type" value="Genomic_DNA"/>
</dbReference>
<evidence type="ECO:0000256" key="1">
    <source>
        <dbReference type="ARBA" id="ARBA00004651"/>
    </source>
</evidence>
<evidence type="ECO:0000256" key="4">
    <source>
        <dbReference type="ARBA" id="ARBA00022989"/>
    </source>
</evidence>
<dbReference type="PIRSF" id="PIRSF018968">
    <property type="entry name" value="ABC_permease_BceB"/>
    <property type="match status" value="1"/>
</dbReference>
<evidence type="ECO:0000259" key="7">
    <source>
        <dbReference type="Pfam" id="PF02687"/>
    </source>
</evidence>
<organism evidence="8 9">
    <name type="scientific">Vagococcus coleopterorum</name>
    <dbReference type="NCBI Taxonomy" id="2714946"/>
    <lineage>
        <taxon>Bacteria</taxon>
        <taxon>Bacillati</taxon>
        <taxon>Bacillota</taxon>
        <taxon>Bacilli</taxon>
        <taxon>Lactobacillales</taxon>
        <taxon>Enterococcaceae</taxon>
        <taxon>Vagococcus</taxon>
    </lineage>
</organism>
<dbReference type="AlphaFoldDB" id="A0A6G8AP92"/>
<evidence type="ECO:0000313" key="8">
    <source>
        <dbReference type="EMBL" id="QIL46762.1"/>
    </source>
</evidence>
<comment type="similarity">
    <text evidence="6">Belongs to the ABC-4 integral membrane protein family.</text>
</comment>
<dbReference type="GO" id="GO:0005886">
    <property type="term" value="C:plasma membrane"/>
    <property type="evidence" value="ECO:0007669"/>
    <property type="project" value="UniProtKB-SubCell"/>
</dbReference>
<dbReference type="PANTHER" id="PTHR46795:SF3">
    <property type="entry name" value="ABC TRANSPORTER PERMEASE"/>
    <property type="match status" value="1"/>
</dbReference>
<accession>A0A6G8AP92</accession>
<evidence type="ECO:0000256" key="5">
    <source>
        <dbReference type="ARBA" id="ARBA00023136"/>
    </source>
</evidence>
<keyword evidence="6" id="KW-0813">Transport</keyword>
<proteinExistence type="inferred from homology"/>
<evidence type="ECO:0000256" key="2">
    <source>
        <dbReference type="ARBA" id="ARBA00022475"/>
    </source>
</evidence>
<dbReference type="RefSeq" id="WP_166008150.1">
    <property type="nucleotide sequence ID" value="NZ_CP049886.1"/>
</dbReference>
<keyword evidence="4 6" id="KW-1133">Transmembrane helix</keyword>
<dbReference type="Proteomes" id="UP000500890">
    <property type="component" value="Chromosome"/>
</dbReference>
<dbReference type="InterPro" id="IPR003838">
    <property type="entry name" value="ABC3_permease_C"/>
</dbReference>
<keyword evidence="3 6" id="KW-0812">Transmembrane</keyword>
<dbReference type="InterPro" id="IPR052536">
    <property type="entry name" value="ABC-4_Integral_Memb_Prot"/>
</dbReference>
<feature type="transmembrane region" description="Helical" evidence="6">
    <location>
        <begin position="54"/>
        <end position="83"/>
    </location>
</feature>
<feature type="transmembrane region" description="Helical" evidence="6">
    <location>
        <begin position="104"/>
        <end position="129"/>
    </location>
</feature>